<dbReference type="KEGG" id="vg:19735818"/>
<dbReference type="OrthoDB" id="35886at10239"/>
<dbReference type="GeneID" id="19735818"/>
<dbReference type="EMBL" id="KJ094022">
    <property type="protein sequence ID" value="AHL18767.1"/>
    <property type="molecule type" value="Genomic_DNA"/>
</dbReference>
<keyword evidence="2" id="KW-1185">Reference proteome</keyword>
<accession>A0A059T6E5</accession>
<protein>
    <submittedName>
        <fullName evidence="1">Uncharacterized protein</fullName>
    </submittedName>
</protein>
<dbReference type="RefSeq" id="YP_009044707.1">
    <property type="nucleotide sequence ID" value="NC_024384.1"/>
</dbReference>
<organism evidence="1 2">
    <name type="scientific">Listeria phage LP-030-3</name>
    <dbReference type="NCBI Taxonomy" id="1458852"/>
    <lineage>
        <taxon>Viruses</taxon>
        <taxon>Duplodnaviria</taxon>
        <taxon>Heunggongvirae</taxon>
        <taxon>Uroviricota</taxon>
        <taxon>Caudoviricetes</taxon>
        <taxon>Aquingentivirus</taxon>
        <taxon>Aquingentivirus LP0303</taxon>
    </lineage>
</organism>
<gene>
    <name evidence="1" type="ORF">LP030-3_061</name>
</gene>
<name>A0A059T6E5_9CAUD</name>
<sequence>MKKIAFTNSFLTKRNRKESVLTIELSITGEDFSDLSILPELYSEINSLASRLSEKTNGDLGKRK</sequence>
<proteinExistence type="predicted"/>
<evidence type="ECO:0000313" key="1">
    <source>
        <dbReference type="EMBL" id="AHL18767.1"/>
    </source>
</evidence>
<reference evidence="1 2" key="1">
    <citation type="journal article" date="2014" name="Appl. Environ. Microbiol.">
        <title>Comparative genomic and morphological analysis of Listeria phages isolated from farm environments.</title>
        <authorList>
            <person name="Denes T."/>
            <person name="Vongkamjan K."/>
            <person name="Ackermann H.W."/>
            <person name="Moreno Switt A.I."/>
            <person name="Wiedmann M."/>
            <person name="den Bakker H.C."/>
        </authorList>
    </citation>
    <scope>NUCLEOTIDE SEQUENCE [LARGE SCALE GENOMIC DNA]</scope>
</reference>
<dbReference type="Proteomes" id="UP000026992">
    <property type="component" value="Segment"/>
</dbReference>
<evidence type="ECO:0000313" key="2">
    <source>
        <dbReference type="Proteomes" id="UP000026992"/>
    </source>
</evidence>